<dbReference type="EMBL" id="CP013987">
    <property type="protein sequence ID" value="ALZ83662.1"/>
    <property type="molecule type" value="Genomic_DNA"/>
</dbReference>
<gene>
    <name evidence="6" type="ORF">APT59_05365</name>
</gene>
<dbReference type="InterPro" id="IPR036390">
    <property type="entry name" value="WH_DNA-bd_sf"/>
</dbReference>
<dbReference type="Pfam" id="PF00126">
    <property type="entry name" value="HTH_1"/>
    <property type="match status" value="1"/>
</dbReference>
<dbReference type="GO" id="GO:0043565">
    <property type="term" value="F:sequence-specific DNA binding"/>
    <property type="evidence" value="ECO:0007669"/>
    <property type="project" value="TreeGrafter"/>
</dbReference>
<dbReference type="Proteomes" id="UP000064137">
    <property type="component" value="Chromosome"/>
</dbReference>
<protein>
    <submittedName>
        <fullName evidence="6">LysR family transcriptional regulator</fullName>
    </submittedName>
</protein>
<dbReference type="InterPro" id="IPR000847">
    <property type="entry name" value="LysR_HTH_N"/>
</dbReference>
<dbReference type="InterPro" id="IPR005119">
    <property type="entry name" value="LysR_subst-bd"/>
</dbReference>
<dbReference type="FunFam" id="1.10.10.10:FF:000001">
    <property type="entry name" value="LysR family transcriptional regulator"/>
    <property type="match status" value="1"/>
</dbReference>
<comment type="similarity">
    <text evidence="1">Belongs to the LysR transcriptional regulatory family.</text>
</comment>
<evidence type="ECO:0000313" key="6">
    <source>
        <dbReference type="EMBL" id="ALZ83662.1"/>
    </source>
</evidence>
<dbReference type="Pfam" id="PF03466">
    <property type="entry name" value="LysR_substrate"/>
    <property type="match status" value="1"/>
</dbReference>
<dbReference type="AlphaFoldDB" id="A0A0U4NZM9"/>
<dbReference type="InterPro" id="IPR036388">
    <property type="entry name" value="WH-like_DNA-bd_sf"/>
</dbReference>
<dbReference type="SUPFAM" id="SSF46785">
    <property type="entry name" value="Winged helix' DNA-binding domain"/>
    <property type="match status" value="1"/>
</dbReference>
<dbReference type="SUPFAM" id="SSF53850">
    <property type="entry name" value="Periplasmic binding protein-like II"/>
    <property type="match status" value="1"/>
</dbReference>
<dbReference type="Gene3D" id="1.10.10.10">
    <property type="entry name" value="Winged helix-like DNA-binding domain superfamily/Winged helix DNA-binding domain"/>
    <property type="match status" value="1"/>
</dbReference>
<feature type="domain" description="HTH lysR-type" evidence="5">
    <location>
        <begin position="1"/>
        <end position="59"/>
    </location>
</feature>
<accession>A0A0U4NZM9</accession>
<keyword evidence="3" id="KW-0238">DNA-binding</keyword>
<reference evidence="6 7" key="1">
    <citation type="submission" date="2016-01" db="EMBL/GenBank/DDBJ databases">
        <title>Annotation of Pseudomonas oryzihabitans USDA-ARS-USMARC-56511.</title>
        <authorList>
            <person name="Harhay G.P."/>
            <person name="Harhay D.M."/>
            <person name="Smith T.P.L."/>
            <person name="Bono J.L."/>
            <person name="Heaton M.P."/>
            <person name="Clawson M.L."/>
            <person name="Chitko-Mckown C.G."/>
            <person name="Capik S.F."/>
            <person name="DeDonder K.D."/>
            <person name="Apley M.D."/>
            <person name="Lubbers B.V."/>
            <person name="White B.J."/>
            <person name="Larson R.L."/>
        </authorList>
    </citation>
    <scope>NUCLEOTIDE SEQUENCE [LARGE SCALE GENOMIC DNA]</scope>
    <source>
        <strain evidence="6 7">USDA-ARS-USMARC-56511</strain>
    </source>
</reference>
<proteinExistence type="inferred from homology"/>
<organism evidence="6 7">
    <name type="scientific">Pseudomonas oryzihabitans</name>
    <dbReference type="NCBI Taxonomy" id="47885"/>
    <lineage>
        <taxon>Bacteria</taxon>
        <taxon>Pseudomonadati</taxon>
        <taxon>Pseudomonadota</taxon>
        <taxon>Gammaproteobacteria</taxon>
        <taxon>Pseudomonadales</taxon>
        <taxon>Pseudomonadaceae</taxon>
        <taxon>Pseudomonas</taxon>
    </lineage>
</organism>
<dbReference type="KEGG" id="por:APT59_05365"/>
<name>A0A0U4NZM9_9PSED</name>
<evidence type="ECO:0000256" key="4">
    <source>
        <dbReference type="ARBA" id="ARBA00023163"/>
    </source>
</evidence>
<sequence>MDLFAAMQTFVRVVEAGSFTRAAETLGSSRTRVTQQVQQLEARLQVRLLNRTTRLVQVTADGAAYYQRCLGVLAAVDDAETGLSVATRTPRGRLRVDVPSPLARLILIPALPEFFERYPDIQLDLGVSDRQVDLIGDNVDCVIRGGRIREQYLVARPLGALRLGCYAAPAYLATHGVPDHPAVLAEAPHRVVRFLWGAGTGFPYALQRGAERLELQGRHSLEVDDGNACLAAGQAGLGVVCLPHYLAAEAVSRGELRTLFEDWQVAPLPLYLAFAPNRHVSAKMRVFIDWVSTVVAQRARLETPADG</sequence>
<keyword evidence="4" id="KW-0804">Transcription</keyword>
<dbReference type="GO" id="GO:0006351">
    <property type="term" value="P:DNA-templated transcription"/>
    <property type="evidence" value="ECO:0007669"/>
    <property type="project" value="TreeGrafter"/>
</dbReference>
<dbReference type="PROSITE" id="PS50931">
    <property type="entry name" value="HTH_LYSR"/>
    <property type="match status" value="1"/>
</dbReference>
<evidence type="ECO:0000256" key="1">
    <source>
        <dbReference type="ARBA" id="ARBA00009437"/>
    </source>
</evidence>
<dbReference type="Gene3D" id="3.40.190.290">
    <property type="match status" value="1"/>
</dbReference>
<keyword evidence="2" id="KW-0805">Transcription regulation</keyword>
<dbReference type="GO" id="GO:0003700">
    <property type="term" value="F:DNA-binding transcription factor activity"/>
    <property type="evidence" value="ECO:0007669"/>
    <property type="project" value="InterPro"/>
</dbReference>
<dbReference type="InterPro" id="IPR058163">
    <property type="entry name" value="LysR-type_TF_proteobact-type"/>
</dbReference>
<evidence type="ECO:0000256" key="3">
    <source>
        <dbReference type="ARBA" id="ARBA00023125"/>
    </source>
</evidence>
<evidence type="ECO:0000256" key="2">
    <source>
        <dbReference type="ARBA" id="ARBA00023015"/>
    </source>
</evidence>
<dbReference type="PANTHER" id="PTHR30537:SF17">
    <property type="entry name" value="LYSR-FAMILY REGULATORY PROTEIN"/>
    <property type="match status" value="1"/>
</dbReference>
<dbReference type="PANTHER" id="PTHR30537">
    <property type="entry name" value="HTH-TYPE TRANSCRIPTIONAL REGULATOR"/>
    <property type="match status" value="1"/>
</dbReference>
<evidence type="ECO:0000313" key="7">
    <source>
        <dbReference type="Proteomes" id="UP000064137"/>
    </source>
</evidence>
<dbReference type="CDD" id="cd08472">
    <property type="entry name" value="PBP2_CrgA_like_3"/>
    <property type="match status" value="1"/>
</dbReference>
<evidence type="ECO:0000259" key="5">
    <source>
        <dbReference type="PROSITE" id="PS50931"/>
    </source>
</evidence>
<dbReference type="RefSeq" id="WP_059313911.1">
    <property type="nucleotide sequence ID" value="NZ_CP013987.1"/>
</dbReference>
<dbReference type="OrthoDB" id="9786526at2"/>